<sequence length="173" mass="17687">MQNAQKVAFIKNMLLVCNKPDVAQVLVTEPAQTRWLPITILAIKGSMIMNNVKKTTVAAALGAVVLGVSMAPVDAQAAPFGFDTMQQGYQVMGSDKGHEGKCGEGKCGGEKGKKAKEGKCGEGKCGEGKCGGDKAKKAKEGKCGEGKCGEGKCGGDKKSKEAKCGEGKCGGAA</sequence>
<feature type="region of interest" description="Disordered" evidence="1">
    <location>
        <begin position="105"/>
        <end position="173"/>
    </location>
</feature>
<reference evidence="2 3" key="1">
    <citation type="journal article" date="2014" name="Int. J. Syst. Evol. Microbiol.">
        <title>Complete genome sequence of Corynebacterium casei LMG S-19264T (=DSM 44701T), isolated from a smear-ripened cheese.</title>
        <authorList>
            <consortium name="US DOE Joint Genome Institute (JGI-PGF)"/>
            <person name="Walter F."/>
            <person name="Albersmeier A."/>
            <person name="Kalinowski J."/>
            <person name="Ruckert C."/>
        </authorList>
    </citation>
    <scope>NUCLEOTIDE SEQUENCE [LARGE SCALE GENOMIC DNA]</scope>
    <source>
        <strain evidence="2 3">NBRC 112785</strain>
    </source>
</reference>
<keyword evidence="3" id="KW-1185">Reference proteome</keyword>
<dbReference type="Proteomes" id="UP001157439">
    <property type="component" value="Unassembled WGS sequence"/>
</dbReference>
<evidence type="ECO:0000313" key="2">
    <source>
        <dbReference type="EMBL" id="GLS84019.1"/>
    </source>
</evidence>
<proteinExistence type="predicted"/>
<accession>A0AA37WXW7</accession>
<comment type="caution">
    <text evidence="2">The sequence shown here is derived from an EMBL/GenBank/DDBJ whole genome shotgun (WGS) entry which is preliminary data.</text>
</comment>
<protein>
    <recommendedName>
        <fullName evidence="4">Low-complexity protein</fullName>
    </recommendedName>
</protein>
<organism evidence="2 3">
    <name type="scientific">Paraferrimonas haliotis</name>
    <dbReference type="NCBI Taxonomy" id="2013866"/>
    <lineage>
        <taxon>Bacteria</taxon>
        <taxon>Pseudomonadati</taxon>
        <taxon>Pseudomonadota</taxon>
        <taxon>Gammaproteobacteria</taxon>
        <taxon>Alteromonadales</taxon>
        <taxon>Ferrimonadaceae</taxon>
        <taxon>Paraferrimonas</taxon>
    </lineage>
</organism>
<name>A0AA37WXW7_9GAMM</name>
<gene>
    <name evidence="2" type="ORF">GCM10007894_19960</name>
</gene>
<dbReference type="AlphaFoldDB" id="A0AA37WXW7"/>
<evidence type="ECO:0000256" key="1">
    <source>
        <dbReference type="SAM" id="MobiDB-lite"/>
    </source>
</evidence>
<feature type="compositionally biased region" description="Basic and acidic residues" evidence="1">
    <location>
        <begin position="105"/>
        <end position="166"/>
    </location>
</feature>
<evidence type="ECO:0008006" key="4">
    <source>
        <dbReference type="Google" id="ProtNLM"/>
    </source>
</evidence>
<dbReference type="EMBL" id="BSPO01000003">
    <property type="protein sequence ID" value="GLS84019.1"/>
    <property type="molecule type" value="Genomic_DNA"/>
</dbReference>
<evidence type="ECO:0000313" key="3">
    <source>
        <dbReference type="Proteomes" id="UP001157439"/>
    </source>
</evidence>